<keyword evidence="5" id="KW-1185">Reference proteome</keyword>
<dbReference type="GO" id="GO:0003676">
    <property type="term" value="F:nucleic acid binding"/>
    <property type="evidence" value="ECO:0007669"/>
    <property type="project" value="InterPro"/>
</dbReference>
<gene>
    <name evidence="4" type="primary">PARPA_07577.1 scaffold 28415</name>
</gene>
<dbReference type="InterPro" id="IPR001878">
    <property type="entry name" value="Znf_CCHC"/>
</dbReference>
<feature type="compositionally biased region" description="Polar residues" evidence="2">
    <location>
        <begin position="203"/>
        <end position="219"/>
    </location>
</feature>
<dbReference type="AlphaFoldDB" id="A0A0B7N5D2"/>
<feature type="compositionally biased region" description="Polar residues" evidence="2">
    <location>
        <begin position="168"/>
        <end position="179"/>
    </location>
</feature>
<evidence type="ECO:0000313" key="4">
    <source>
        <dbReference type="EMBL" id="CEP13498.1"/>
    </source>
</evidence>
<sequence>MALPAKENFCQIRDAIGGNTKDPKHNPVNKPFHFKSYAHSTKKISLKPYLVEIFQAYGDILEIGLHHVVDGSWFTGKGFATLCEFMNDNHFKQLTPQIQGWDADTVLHVMYSHIEPICCRCHTDEHIIGNCPVHKATMKKACFQCGSLEHLTSECPGNPRNRKRSKPNSESTRSSKAQDSATPATSPNTTSPVTSTTTKPAPNNTVVEPSGEHTANTVDSAHQQEASFSEAQEEEGPVDPLNEDYENVFDAEQDDEEVLPDDEDLHDDTEMNDFSQLPEGTP</sequence>
<dbReference type="Proteomes" id="UP000054107">
    <property type="component" value="Unassembled WGS sequence"/>
</dbReference>
<feature type="compositionally biased region" description="Low complexity" evidence="2">
    <location>
        <begin position="180"/>
        <end position="202"/>
    </location>
</feature>
<dbReference type="STRING" id="35722.A0A0B7N5D2"/>
<proteinExistence type="predicted"/>
<dbReference type="GO" id="GO:0008270">
    <property type="term" value="F:zinc ion binding"/>
    <property type="evidence" value="ECO:0007669"/>
    <property type="project" value="UniProtKB-KW"/>
</dbReference>
<evidence type="ECO:0000259" key="3">
    <source>
        <dbReference type="PROSITE" id="PS50158"/>
    </source>
</evidence>
<dbReference type="Gene3D" id="4.10.60.10">
    <property type="entry name" value="Zinc finger, CCHC-type"/>
    <property type="match status" value="1"/>
</dbReference>
<evidence type="ECO:0000256" key="2">
    <source>
        <dbReference type="SAM" id="MobiDB-lite"/>
    </source>
</evidence>
<protein>
    <recommendedName>
        <fullName evidence="3">CCHC-type domain-containing protein</fullName>
    </recommendedName>
</protein>
<name>A0A0B7N5D2_9FUNG</name>
<keyword evidence="1" id="KW-0862">Zinc</keyword>
<reference evidence="4 5" key="1">
    <citation type="submission" date="2014-09" db="EMBL/GenBank/DDBJ databases">
        <authorList>
            <person name="Ellenberger Sabrina"/>
        </authorList>
    </citation>
    <scope>NUCLEOTIDE SEQUENCE [LARGE SCALE GENOMIC DNA]</scope>
    <source>
        <strain evidence="4 5">CBS 412.66</strain>
    </source>
</reference>
<feature type="domain" description="CCHC-type" evidence="3">
    <location>
        <begin position="142"/>
        <end position="156"/>
    </location>
</feature>
<dbReference type="EMBL" id="LN729787">
    <property type="protein sequence ID" value="CEP13498.1"/>
    <property type="molecule type" value="Genomic_DNA"/>
</dbReference>
<organism evidence="4 5">
    <name type="scientific">Parasitella parasitica</name>
    <dbReference type="NCBI Taxonomy" id="35722"/>
    <lineage>
        <taxon>Eukaryota</taxon>
        <taxon>Fungi</taxon>
        <taxon>Fungi incertae sedis</taxon>
        <taxon>Mucoromycota</taxon>
        <taxon>Mucoromycotina</taxon>
        <taxon>Mucoromycetes</taxon>
        <taxon>Mucorales</taxon>
        <taxon>Mucorineae</taxon>
        <taxon>Mucoraceae</taxon>
        <taxon>Parasitella</taxon>
    </lineage>
</organism>
<evidence type="ECO:0000313" key="5">
    <source>
        <dbReference type="Proteomes" id="UP000054107"/>
    </source>
</evidence>
<accession>A0A0B7N5D2</accession>
<dbReference type="SUPFAM" id="SSF57756">
    <property type="entry name" value="Retrovirus zinc finger-like domains"/>
    <property type="match status" value="1"/>
</dbReference>
<feature type="compositionally biased region" description="Acidic residues" evidence="2">
    <location>
        <begin position="231"/>
        <end position="271"/>
    </location>
</feature>
<feature type="compositionally biased region" description="Low complexity" evidence="2">
    <location>
        <begin position="220"/>
        <end position="230"/>
    </location>
</feature>
<keyword evidence="1" id="KW-0863">Zinc-finger</keyword>
<dbReference type="PROSITE" id="PS50158">
    <property type="entry name" value="ZF_CCHC"/>
    <property type="match status" value="1"/>
</dbReference>
<dbReference type="OrthoDB" id="2248168at2759"/>
<feature type="region of interest" description="Disordered" evidence="2">
    <location>
        <begin position="154"/>
        <end position="282"/>
    </location>
</feature>
<keyword evidence="1" id="KW-0479">Metal-binding</keyword>
<evidence type="ECO:0000256" key="1">
    <source>
        <dbReference type="PROSITE-ProRule" id="PRU00047"/>
    </source>
</evidence>
<dbReference type="InterPro" id="IPR036875">
    <property type="entry name" value="Znf_CCHC_sf"/>
</dbReference>